<evidence type="ECO:0000313" key="4">
    <source>
        <dbReference type="Proteomes" id="UP000250079"/>
    </source>
</evidence>
<evidence type="ECO:0000259" key="2">
    <source>
        <dbReference type="Pfam" id="PF13519"/>
    </source>
</evidence>
<evidence type="ECO:0000256" key="1">
    <source>
        <dbReference type="SAM" id="Phobius"/>
    </source>
</evidence>
<dbReference type="EMBL" id="CP018632">
    <property type="protein sequence ID" value="ASJ74252.1"/>
    <property type="molecule type" value="Genomic_DNA"/>
</dbReference>
<keyword evidence="1" id="KW-0472">Membrane</keyword>
<organism evidence="3 4">
    <name type="scientific">Granulosicoccus antarcticus IMCC3135</name>
    <dbReference type="NCBI Taxonomy" id="1192854"/>
    <lineage>
        <taxon>Bacteria</taxon>
        <taxon>Pseudomonadati</taxon>
        <taxon>Pseudomonadota</taxon>
        <taxon>Gammaproteobacteria</taxon>
        <taxon>Chromatiales</taxon>
        <taxon>Granulosicoccaceae</taxon>
        <taxon>Granulosicoccus</taxon>
    </lineage>
</organism>
<feature type="transmembrane region" description="Helical" evidence="1">
    <location>
        <begin position="12"/>
        <end position="31"/>
    </location>
</feature>
<dbReference type="SUPFAM" id="SSF53300">
    <property type="entry name" value="vWA-like"/>
    <property type="match status" value="1"/>
</dbReference>
<protein>
    <recommendedName>
        <fullName evidence="2">VWFA domain-containing protein</fullName>
    </recommendedName>
</protein>
<dbReference type="InterPro" id="IPR002035">
    <property type="entry name" value="VWF_A"/>
</dbReference>
<feature type="domain" description="VWFA" evidence="2">
    <location>
        <begin position="98"/>
        <end position="202"/>
    </location>
</feature>
<dbReference type="Gene3D" id="3.40.50.410">
    <property type="entry name" value="von Willebrand factor, type A domain"/>
    <property type="match status" value="1"/>
</dbReference>
<evidence type="ECO:0000313" key="3">
    <source>
        <dbReference type="EMBL" id="ASJ74252.1"/>
    </source>
</evidence>
<accession>A0A2Z2NS09</accession>
<keyword evidence="1" id="KW-0812">Transmembrane</keyword>
<name>A0A2Z2NS09_9GAMM</name>
<keyword evidence="1" id="KW-1133">Transmembrane helix</keyword>
<dbReference type="KEGG" id="gai:IMCC3135_20875"/>
<keyword evidence="4" id="KW-1185">Reference proteome</keyword>
<proteinExistence type="predicted"/>
<dbReference type="InterPro" id="IPR036465">
    <property type="entry name" value="vWFA_dom_sf"/>
</dbReference>
<dbReference type="AlphaFoldDB" id="A0A2Z2NS09"/>
<dbReference type="Proteomes" id="UP000250079">
    <property type="component" value="Chromosome"/>
</dbReference>
<sequence>MNMSWQIGEWLILRPLWLLPALLLVIAAFVWRPDSYHNHWRKILSPALFRFLGADTRRASRCNLPLLVAAVAALSFCLPVQRQSDDDTWRHSIGWLAVADVSRSMTLDDTVPSRLAAMREALAQLSRQAGARPIALILFSGDAFLIAPPAFDRSIFNEHTALLEHGVIPVEGSNLARALSLATSVIEDSQLLRTRIFVLGDSGGIGKSSIAAARFLADAGHQVDTLVFGSSEPMQETSSDERGDETAVDWQQAQALSRAGHGISVRANSFGVIDYDQLELDKQSSVSTHAALSSLVWQDQSHWLLLLGIPLLLQLFRQESAH</sequence>
<dbReference type="Pfam" id="PF13519">
    <property type="entry name" value="VWA_2"/>
    <property type="match status" value="1"/>
</dbReference>
<gene>
    <name evidence="3" type="ORF">IMCC3135_20875</name>
</gene>
<reference evidence="3 4" key="1">
    <citation type="submission" date="2016-12" db="EMBL/GenBank/DDBJ databases">
        <authorList>
            <person name="Song W.-J."/>
            <person name="Kurnit D.M."/>
        </authorList>
    </citation>
    <scope>NUCLEOTIDE SEQUENCE [LARGE SCALE GENOMIC DNA]</scope>
    <source>
        <strain evidence="3 4">IMCC3135</strain>
    </source>
</reference>